<evidence type="ECO:0000256" key="8">
    <source>
        <dbReference type="RuleBase" id="RU363041"/>
    </source>
</evidence>
<gene>
    <name evidence="9" type="ORF">RPIT_03325</name>
</gene>
<keyword evidence="5 8" id="KW-0812">Transmembrane</keyword>
<evidence type="ECO:0000256" key="5">
    <source>
        <dbReference type="ARBA" id="ARBA00022692"/>
    </source>
</evidence>
<evidence type="ECO:0000256" key="1">
    <source>
        <dbReference type="ARBA" id="ARBA00004651"/>
    </source>
</evidence>
<dbReference type="EMBL" id="CP019605">
    <property type="protein sequence ID" value="AQP43965.1"/>
    <property type="molecule type" value="Genomic_DNA"/>
</dbReference>
<dbReference type="PANTHER" id="PTHR30269">
    <property type="entry name" value="TRANSMEMBRANE PROTEIN YFCA"/>
    <property type="match status" value="1"/>
</dbReference>
<proteinExistence type="inferred from homology"/>
<protein>
    <recommendedName>
        <fullName evidence="8">Probable membrane transporter protein</fullName>
    </recommendedName>
</protein>
<evidence type="ECO:0000256" key="4">
    <source>
        <dbReference type="ARBA" id="ARBA00022475"/>
    </source>
</evidence>
<feature type="transmembrane region" description="Helical" evidence="8">
    <location>
        <begin position="201"/>
        <end position="221"/>
    </location>
</feature>
<evidence type="ECO:0000256" key="2">
    <source>
        <dbReference type="ARBA" id="ARBA00009142"/>
    </source>
</evidence>
<dbReference type="OrthoDB" id="9801058at2"/>
<keyword evidence="3" id="KW-0813">Transport</keyword>
<dbReference type="GO" id="GO:0005886">
    <property type="term" value="C:plasma membrane"/>
    <property type="evidence" value="ECO:0007669"/>
    <property type="project" value="UniProtKB-SubCell"/>
</dbReference>
<dbReference type="PANTHER" id="PTHR30269:SF23">
    <property type="entry name" value="MEMBRANE TRANSPORTER PROTEIN YDHB-RELATED"/>
    <property type="match status" value="1"/>
</dbReference>
<evidence type="ECO:0000256" key="3">
    <source>
        <dbReference type="ARBA" id="ARBA00022448"/>
    </source>
</evidence>
<keyword evidence="6 8" id="KW-1133">Transmembrane helix</keyword>
<accession>A0A1Q2CD37</accession>
<feature type="transmembrane region" description="Helical" evidence="8">
    <location>
        <begin position="72"/>
        <end position="92"/>
    </location>
</feature>
<dbReference type="InterPro" id="IPR002781">
    <property type="entry name" value="TM_pro_TauE-like"/>
</dbReference>
<dbReference type="Proteomes" id="UP000188324">
    <property type="component" value="Chromosome"/>
</dbReference>
<sequence length="246" mass="26161">MDLTITALVVLIAAALLIGIAKTALPGAATLSVAAFAAILPARESTAALLVLLLVGDIVAIWSYRRDVDWRILARLLPTVVGGMIVGWLFLASADDPLVRRGIGAILLTLTALTLTLRRRGHLTAERALTNPWIRGVFGSLGGFTSMAANAGGPVMTLYFVAARFDVLRFLGTQAWFFFVLNAVKLPFSIGLGLLQPSMLPLLGALAPVVLAGAFAGRVWARRIDKTLFDRVVIGLTIASSLYLLV</sequence>
<feature type="transmembrane region" description="Helical" evidence="8">
    <location>
        <begin position="47"/>
        <end position="65"/>
    </location>
</feature>
<reference evidence="9 10" key="1">
    <citation type="journal article" date="2016" name="Int. J. Syst. Evol. Microbiol.">
        <title>Tessaracoccus flavus sp. nov., isolated from the drainage system of a lindane-producing factory.</title>
        <authorList>
            <person name="Kumari R."/>
            <person name="Singh P."/>
            <person name="Schumann P."/>
            <person name="Lal R."/>
        </authorList>
    </citation>
    <scope>NUCLEOTIDE SEQUENCE [LARGE SCALE GENOMIC DNA]</scope>
    <source>
        <strain evidence="9 10">RP1T</strain>
    </source>
</reference>
<evidence type="ECO:0000256" key="6">
    <source>
        <dbReference type="ARBA" id="ARBA00022989"/>
    </source>
</evidence>
<keyword evidence="7 8" id="KW-0472">Membrane</keyword>
<dbReference type="Pfam" id="PF01925">
    <property type="entry name" value="TauE"/>
    <property type="match status" value="1"/>
</dbReference>
<name>A0A1Q2CD37_9ACTN</name>
<evidence type="ECO:0000313" key="9">
    <source>
        <dbReference type="EMBL" id="AQP43965.1"/>
    </source>
</evidence>
<dbReference type="RefSeq" id="WP_077340608.1">
    <property type="nucleotide sequence ID" value="NZ_CP019605.1"/>
</dbReference>
<evidence type="ECO:0000313" key="10">
    <source>
        <dbReference type="Proteomes" id="UP000188324"/>
    </source>
</evidence>
<dbReference type="InterPro" id="IPR052017">
    <property type="entry name" value="TSUP"/>
</dbReference>
<dbReference type="KEGG" id="tfl:RPIT_03325"/>
<keyword evidence="10" id="KW-1185">Reference proteome</keyword>
<evidence type="ECO:0000256" key="7">
    <source>
        <dbReference type="ARBA" id="ARBA00023136"/>
    </source>
</evidence>
<organism evidence="9 10">
    <name type="scientific">Tessaracoccus flavus</name>
    <dbReference type="NCBI Taxonomy" id="1610493"/>
    <lineage>
        <taxon>Bacteria</taxon>
        <taxon>Bacillati</taxon>
        <taxon>Actinomycetota</taxon>
        <taxon>Actinomycetes</taxon>
        <taxon>Propionibacteriales</taxon>
        <taxon>Propionibacteriaceae</taxon>
        <taxon>Tessaracoccus</taxon>
    </lineage>
</organism>
<feature type="transmembrane region" description="Helical" evidence="8">
    <location>
        <begin position="175"/>
        <end position="195"/>
    </location>
</feature>
<dbReference type="AlphaFoldDB" id="A0A1Q2CD37"/>
<comment type="similarity">
    <text evidence="2 8">Belongs to the 4-toluene sulfonate uptake permease (TSUP) (TC 2.A.102) family.</text>
</comment>
<keyword evidence="4 8" id="KW-1003">Cell membrane</keyword>
<dbReference type="STRING" id="1610493.RPIT_03325"/>
<comment type="subcellular location">
    <subcellularLocation>
        <location evidence="1 8">Cell membrane</location>
        <topology evidence="1 8">Multi-pass membrane protein</topology>
    </subcellularLocation>
</comment>